<feature type="transmembrane region" description="Helical" evidence="2">
    <location>
        <begin position="6"/>
        <end position="24"/>
    </location>
</feature>
<evidence type="ECO:0000259" key="3">
    <source>
        <dbReference type="Pfam" id="PF20434"/>
    </source>
</evidence>
<proteinExistence type="predicted"/>
<keyword evidence="1" id="KW-0378">Hydrolase</keyword>
<dbReference type="Proteomes" id="UP000242561">
    <property type="component" value="Chromosome"/>
</dbReference>
<gene>
    <name evidence="4" type="ORF">LPB140_02890</name>
</gene>
<sequence>MIKNIFLLLAIIAVGVGIWFYTLSGPMKLNMADKAWPAELGMIKSVQTINYGDDSRQKLDIYQIADAKVRVNGQDNFDKKPVLIFFHGGSWYHGEREGYAYIARAFAKYGIMTVIADYRKYPDVQFPDFVNDSAAAIKWTRQHIAKYGGDPDNITISGHSAGAHLSMLAILDPKYMGDITYIRGVIGIAGPYDFYPFTSDSAKNAMGHWPKPAETQPINYTRADAPPMLLLSGDNDKLVSPRNSKSLAAALQEKGAKAEVKIYPQMDHYEIIMAIALPFRGKGAVLDDMAAFINRK</sequence>
<evidence type="ECO:0000256" key="1">
    <source>
        <dbReference type="ARBA" id="ARBA00022801"/>
    </source>
</evidence>
<name>A0A1L3J9Y5_9SPHN</name>
<dbReference type="InterPro" id="IPR050300">
    <property type="entry name" value="GDXG_lipolytic_enzyme"/>
</dbReference>
<dbReference type="EMBL" id="CP018154">
    <property type="protein sequence ID" value="APG61945.1"/>
    <property type="molecule type" value="Genomic_DNA"/>
</dbReference>
<keyword evidence="2" id="KW-1133">Transmembrane helix</keyword>
<keyword evidence="2" id="KW-0812">Transmembrane</keyword>
<dbReference type="InterPro" id="IPR029058">
    <property type="entry name" value="AB_hydrolase_fold"/>
</dbReference>
<reference evidence="4 5" key="1">
    <citation type="submission" date="2016-11" db="EMBL/GenBank/DDBJ databases">
        <title>Sphingorhabdus sp. LPB0140, isolated from marine environment.</title>
        <authorList>
            <person name="Kim E."/>
            <person name="Yi H."/>
        </authorList>
    </citation>
    <scope>NUCLEOTIDE SEQUENCE [LARGE SCALE GENOMIC DNA]</scope>
    <source>
        <strain evidence="4 5">LPB0140</strain>
    </source>
</reference>
<evidence type="ECO:0000313" key="4">
    <source>
        <dbReference type="EMBL" id="APG61945.1"/>
    </source>
</evidence>
<dbReference type="KEGG" id="sphl:LPB140_02890"/>
<dbReference type="InterPro" id="IPR049492">
    <property type="entry name" value="BD-FAE-like_dom"/>
</dbReference>
<dbReference type="RefSeq" id="WP_072558593.1">
    <property type="nucleotide sequence ID" value="NZ_CP018154.1"/>
</dbReference>
<dbReference type="AlphaFoldDB" id="A0A1L3J9Y5"/>
<dbReference type="OrthoDB" id="9771666at2"/>
<dbReference type="Gene3D" id="3.40.50.1820">
    <property type="entry name" value="alpha/beta hydrolase"/>
    <property type="match status" value="1"/>
</dbReference>
<dbReference type="STRING" id="1913578.LPB140_02890"/>
<evidence type="ECO:0000313" key="5">
    <source>
        <dbReference type="Proteomes" id="UP000242561"/>
    </source>
</evidence>
<feature type="domain" description="BD-FAE-like" evidence="3">
    <location>
        <begin position="78"/>
        <end position="251"/>
    </location>
</feature>
<keyword evidence="5" id="KW-1185">Reference proteome</keyword>
<protein>
    <recommendedName>
        <fullName evidence="3">BD-FAE-like domain-containing protein</fullName>
    </recommendedName>
</protein>
<dbReference type="Pfam" id="PF20434">
    <property type="entry name" value="BD-FAE"/>
    <property type="match status" value="1"/>
</dbReference>
<dbReference type="GO" id="GO:0016787">
    <property type="term" value="F:hydrolase activity"/>
    <property type="evidence" value="ECO:0007669"/>
    <property type="project" value="UniProtKB-KW"/>
</dbReference>
<keyword evidence="2" id="KW-0472">Membrane</keyword>
<organism evidence="4 5">
    <name type="scientific">Sphingorhabdus lutea</name>
    <dbReference type="NCBI Taxonomy" id="1913578"/>
    <lineage>
        <taxon>Bacteria</taxon>
        <taxon>Pseudomonadati</taxon>
        <taxon>Pseudomonadota</taxon>
        <taxon>Alphaproteobacteria</taxon>
        <taxon>Sphingomonadales</taxon>
        <taxon>Sphingomonadaceae</taxon>
        <taxon>Sphingorhabdus</taxon>
    </lineage>
</organism>
<dbReference type="SUPFAM" id="SSF53474">
    <property type="entry name" value="alpha/beta-Hydrolases"/>
    <property type="match status" value="1"/>
</dbReference>
<evidence type="ECO:0000256" key="2">
    <source>
        <dbReference type="SAM" id="Phobius"/>
    </source>
</evidence>
<dbReference type="PANTHER" id="PTHR48081:SF9">
    <property type="entry name" value="CARBOXYLESTERASE"/>
    <property type="match status" value="1"/>
</dbReference>
<dbReference type="PANTHER" id="PTHR48081">
    <property type="entry name" value="AB HYDROLASE SUPERFAMILY PROTEIN C4A8.06C"/>
    <property type="match status" value="1"/>
</dbReference>
<accession>A0A1L3J9Y5</accession>